<dbReference type="InterPro" id="IPR013320">
    <property type="entry name" value="ConA-like_dom_sf"/>
</dbReference>
<sequence>MISYSNPTAVRHQGRGILIAERTVRDDAGTVTKHEFVYNVLSGNDDVVDDGLGWQGFFPLPDNPQQQTSLAGFSVLRLLGRATPRGPVQVVSDETHVYLFRALKQTLLVERFLLVETSNANARDGRGLALEPDWEVRFRRSASADLPASDNDVSAYRSPEGAPFLNPRRYLSFAPGEGSIDLETGFSVVLMPGSQPGGTEWRIFTGQGDRTQLNVYVVPRLSDGWFDLGATSLDEAGRIQPRASFELSLEKSGKTEPLVLTGFPATALYQQLEPMVSSNDEAVQMRTVNRLLLACPAKPVAETDAAPVSDGDALLLTLDFEVDVAGGVAFDGAMNQPLFAGPTAAEALSVDFPLPSDARIAAPIRLPGDFTLQAWLSPQRGPVGGDTANETRQVLGGSQSPETRAPTLEIVNQFRVRASFGTGSEIVSTMTLTSVLGYGTWCNVTATYDGNAFRIFVNGSEVEVETQGPLGARPAGGAIDRVGLSHGGFVGQMTEARVWSRALSLEEILDTVFTPLSGPAERTGLEAYWPMDGGTGTTIEDASGNGHDAMMAGCVWSGWAAPLARPDRPINQIDAKSRAVSAGLLTPEDNFPGFGAVAPNARPAVLSTGDGPLHVYYPGPGRVLSVARCSGVAARAFFVGGWTARDGTSVTQETGGLAFVTRQTGAYNSFSSIKIKEAPGGITCDVEFNGPGADTRFGGGAQKLLGRSVQPAIETWKGVARRVDLFEQTLNGRAVGDPNDPRISQGTAVFYDYSGMYRQALLRLGATALLSAVRFASLRPRGLVLAALSATQAGDELTVSVTLESDTGTPVHARLGPVPATAAALVDLFRGTSGDAAYAANAASTPVWGLPGTSRHLFVIARRWEESAQGSKPAVSAARFTLTPGSSFETADFEAELTLTNDVIRATWSQVPRDGEGFIAALQAGTAAEQKQVLAELIFLEALEGQLLNVNAATVTNVSDLRYVTGLVGAIREGGDGEIGGSFSLQADVLQGVEGRSATPGGTIASGLFSVQPVTRPNRGYAAAVDPGETGGTIVLASPGRNGGWLRDPPRYAMSFDGTGALGVDLDALVPAPDVYEQEGPVTIEAWLRPAESRWVPSVADETAQSVLHFSSGPDGIGYGLSYRPSETPRFFRDISFEISDATVPADQTDDKLVREGAYTMQVYLRPMLLWDGESWFFRRLDGTEVLEELSIAIPAVNGGQPTHWSLVFSCGGQKVATPADIAGGAWTMVTLVRDNETVILYVNGEEAARSDDIAMPDAEIDTFVFANPSEVFEFEPNEFSAWNIARNAEEIRTNYLRPLGGSETGLVALFPMSRAEPNHGLINRSRWTSTVYDTVLGTKSLSPFFTRTGLFFDVIAQCGGFAATTTSASLSPHRWRHIAATLVRRGALLTGNGSAKTDGKHKTQLGEGFSVDARVCLSSLASERQVIASRFQGAEEDQIYELGIQSNGRAYITVRLSRAAESSSSPGSVIFTFFSDLSRRIETGTPHHVAASLRLVTLTDKTDGLQVTALDASVYVDGLGLEQISPPAAGVVNDYRLVTVIGGRGSGYYMAGQTVRIEADDASRFTRWYGTVEFEGGSSSNAQTTFVMPEDKDFRDVVIAANAFTDPMKFADAPTRTRVGISGPPASGNDQPSGTGALHGQISDVRLWTRALRPNEVEVIASQPGATPYDDDLLSWWRFDEQSGRIAKDSVGDNDLKLTSSTLWGWFDGASVSIFADGDPIATAGMSIPLKSSSHRQMGIGGRRDDNGTLSATMRGQLDELRLWRSIRSGDEIVNNMARYLTGAETGLMGYWRFDTGSGDIVVDRTVHLGNARKYDIAGAPAAIQWTASEAPIGFDAPVVDDTLDTRSSPEAIELADAAAAIAVFEYADTLTTGAGEKRSVLKRSYIYEGIGGLADETGYKVGDLERVYVGQIQSDPSVIGYIEGAPPLPSENLIRPLTAAPYVHTYAGISSVTLNDTQSQNVVLDFSSSRVRTTDIKFTGGGGVAGKNDAVLGVPPVQSAVRTTEAEVNISTHIQFLKGSNSGSGDKVNSAAVRSQKHTLSNGGSWEARSPDGRYFLESGERRYVPSNVGSALVKSRVADLFALKLQATGALVSMSVEPNPDIPEDINIIRFPIDPLYQLAGSLDGRIGLQKAPQTETSYYKPRDAYTLKDKVERQRQALKSYFESTDLGAIFEPETEASSSEEERDPEILLQQARDSAIARNPAFSSELETPLRDMVNTYVWVAGGGTYAESEGFSTELTETYSVGRSDTTSGGMSFAFDYMFASGKITGGFGLVGSLAKAFNVTKTFSRNRAMTLEISASPDGFPHKYDAAGEDFSDELIPGRVTSYRFMTFFLANEPQNASDLFTTVIDQKWLNQSQDPNAAALREARAAADNIAPWRIMHRVTYVSRIPPAFQAVPTITDEIATPEAPNQAHNAVFLYLVRAKLSTTEPVPASAISTAVRDVLESDLPLLLPWWGDYLTEASVENSAAQGEYAGILGNAVAYAVSVIGATA</sequence>
<accession>A0A2T5VGA3</accession>
<feature type="domain" description="LamG-like jellyroll fold" evidence="4">
    <location>
        <begin position="368"/>
        <end position="506"/>
    </location>
</feature>
<dbReference type="Proteomes" id="UP000244081">
    <property type="component" value="Unassembled WGS sequence"/>
</dbReference>
<evidence type="ECO:0000256" key="1">
    <source>
        <dbReference type="ARBA" id="ARBA00022729"/>
    </source>
</evidence>
<protein>
    <submittedName>
        <fullName evidence="5">Concanavalin A-like lectin/glucanase superfamily protein</fullName>
    </submittedName>
</protein>
<organism evidence="5 6">
    <name type="scientific">Breoghania corrubedonensis</name>
    <dbReference type="NCBI Taxonomy" id="665038"/>
    <lineage>
        <taxon>Bacteria</taxon>
        <taxon>Pseudomonadati</taxon>
        <taxon>Pseudomonadota</taxon>
        <taxon>Alphaproteobacteria</taxon>
        <taxon>Hyphomicrobiales</taxon>
        <taxon>Stappiaceae</taxon>
        <taxon>Breoghania</taxon>
    </lineage>
</organism>
<dbReference type="Gene3D" id="2.60.120.200">
    <property type="match status" value="4"/>
</dbReference>
<comment type="caution">
    <text evidence="5">The sequence shown here is derived from an EMBL/GenBank/DDBJ whole genome shotgun (WGS) entry which is preliminary data.</text>
</comment>
<evidence type="ECO:0000259" key="4">
    <source>
        <dbReference type="SMART" id="SM00560"/>
    </source>
</evidence>
<gene>
    <name evidence="5" type="ORF">C8N35_101845</name>
</gene>
<evidence type="ECO:0000313" key="5">
    <source>
        <dbReference type="EMBL" id="PTW62797.1"/>
    </source>
</evidence>
<keyword evidence="6" id="KW-1185">Reference proteome</keyword>
<evidence type="ECO:0000256" key="3">
    <source>
        <dbReference type="SAM" id="MobiDB-lite"/>
    </source>
</evidence>
<evidence type="ECO:0000313" key="6">
    <source>
        <dbReference type="Proteomes" id="UP000244081"/>
    </source>
</evidence>
<keyword evidence="1" id="KW-0732">Signal</keyword>
<dbReference type="Pfam" id="PF13385">
    <property type="entry name" value="Laminin_G_3"/>
    <property type="match status" value="2"/>
</dbReference>
<feature type="region of interest" description="Disordered" evidence="3">
    <location>
        <begin position="2023"/>
        <end position="2047"/>
    </location>
</feature>
<dbReference type="GO" id="GO:0030246">
    <property type="term" value="F:carbohydrate binding"/>
    <property type="evidence" value="ECO:0007669"/>
    <property type="project" value="UniProtKB-KW"/>
</dbReference>
<dbReference type="EMBL" id="QAYG01000001">
    <property type="protein sequence ID" value="PTW62797.1"/>
    <property type="molecule type" value="Genomic_DNA"/>
</dbReference>
<evidence type="ECO:0000256" key="2">
    <source>
        <dbReference type="ARBA" id="ARBA00023157"/>
    </source>
</evidence>
<name>A0A2T5VGA3_9HYPH</name>
<dbReference type="OrthoDB" id="8019836at2"/>
<proteinExistence type="predicted"/>
<reference evidence="5 6" key="1">
    <citation type="submission" date="2018-04" db="EMBL/GenBank/DDBJ databases">
        <title>Genomic Encyclopedia of Archaeal and Bacterial Type Strains, Phase II (KMG-II): from individual species to whole genera.</title>
        <authorList>
            <person name="Goeker M."/>
        </authorList>
    </citation>
    <scope>NUCLEOTIDE SEQUENCE [LARGE SCALE GENOMIC DNA]</scope>
    <source>
        <strain evidence="5 6">DSM 23382</strain>
    </source>
</reference>
<dbReference type="SUPFAM" id="SSF49899">
    <property type="entry name" value="Concanavalin A-like lectins/glucanases"/>
    <property type="match status" value="5"/>
</dbReference>
<keyword evidence="5" id="KW-0430">Lectin</keyword>
<dbReference type="SMART" id="SM00560">
    <property type="entry name" value="LamGL"/>
    <property type="match status" value="1"/>
</dbReference>
<dbReference type="RefSeq" id="WP_107988312.1">
    <property type="nucleotide sequence ID" value="NZ_QAYG01000001.1"/>
</dbReference>
<dbReference type="InterPro" id="IPR006558">
    <property type="entry name" value="LamG-like"/>
</dbReference>
<keyword evidence="2" id="KW-1015">Disulfide bond</keyword>